<evidence type="ECO:0000313" key="1">
    <source>
        <dbReference type="EMBL" id="ETJ35534.1"/>
    </source>
</evidence>
<dbReference type="EMBL" id="AZMM01010089">
    <property type="protein sequence ID" value="ETJ35534.1"/>
    <property type="molecule type" value="Genomic_DNA"/>
</dbReference>
<sequence>EGHLFIEKATNLRLITDHPEEKEIV</sequence>
<accession>W1Y333</accession>
<comment type="caution">
    <text evidence="1">The sequence shown here is derived from an EMBL/GenBank/DDBJ whole genome shotgun (WGS) entry which is preliminary data.</text>
</comment>
<proteinExistence type="predicted"/>
<name>W1Y333_9ZZZZ</name>
<feature type="non-terminal residue" evidence="1">
    <location>
        <position position="1"/>
    </location>
</feature>
<organism evidence="1">
    <name type="scientific">human gut metagenome</name>
    <dbReference type="NCBI Taxonomy" id="408170"/>
    <lineage>
        <taxon>unclassified sequences</taxon>
        <taxon>metagenomes</taxon>
        <taxon>organismal metagenomes</taxon>
    </lineage>
</organism>
<gene>
    <name evidence="1" type="ORF">Q604_UNBC10089G0001</name>
</gene>
<protein>
    <submittedName>
        <fullName evidence="1">Uncharacterized protein</fullName>
    </submittedName>
</protein>
<dbReference type="AlphaFoldDB" id="W1Y333"/>
<reference evidence="1" key="1">
    <citation type="submission" date="2013-12" db="EMBL/GenBank/DDBJ databases">
        <title>A Varibaculum cambriense genome reconstructed from a premature infant gut community with otherwise low bacterial novelty that shifts toward anaerobic metabolism during the third week of life.</title>
        <authorList>
            <person name="Brown C.T."/>
            <person name="Sharon I."/>
            <person name="Thomas B.C."/>
            <person name="Castelle C.J."/>
            <person name="Morowitz M.J."/>
            <person name="Banfield J.F."/>
        </authorList>
    </citation>
    <scope>NUCLEOTIDE SEQUENCE</scope>
</reference>